<comment type="caution">
    <text evidence="2">The sequence shown here is derived from an EMBL/GenBank/DDBJ whole genome shotgun (WGS) entry which is preliminary data.</text>
</comment>
<dbReference type="InterPro" id="IPR036872">
    <property type="entry name" value="CH_dom_sf"/>
</dbReference>
<name>A0A5J4NL24_9TREM</name>
<evidence type="ECO:0000256" key="1">
    <source>
        <dbReference type="ARBA" id="ARBA00009631"/>
    </source>
</evidence>
<dbReference type="Proteomes" id="UP000324629">
    <property type="component" value="Unassembled WGS sequence"/>
</dbReference>
<proteinExistence type="inferred from homology"/>
<dbReference type="InterPro" id="IPR050606">
    <property type="entry name" value="Calponin-like"/>
</dbReference>
<dbReference type="InterPro" id="IPR000557">
    <property type="entry name" value="Calponin_repeat"/>
</dbReference>
<dbReference type="GO" id="GO:0015629">
    <property type="term" value="C:actin cytoskeleton"/>
    <property type="evidence" value="ECO:0007669"/>
    <property type="project" value="TreeGrafter"/>
</dbReference>
<dbReference type="AlphaFoldDB" id="A0A5J4NL24"/>
<evidence type="ECO:0000313" key="2">
    <source>
        <dbReference type="EMBL" id="KAA3676277.1"/>
    </source>
</evidence>
<dbReference type="EMBL" id="QNGE01002069">
    <property type="protein sequence ID" value="KAA3676277.1"/>
    <property type="molecule type" value="Genomic_DNA"/>
</dbReference>
<protein>
    <submittedName>
        <fullName evidence="2">Transgelin</fullName>
    </submittedName>
</protein>
<dbReference type="SUPFAM" id="SSF47576">
    <property type="entry name" value="Calponin-homology domain, CH-domain"/>
    <property type="match status" value="1"/>
</dbReference>
<accession>A0A5J4NL24</accession>
<dbReference type="PANTHER" id="PTHR47385">
    <property type="entry name" value="CALPONIN"/>
    <property type="match status" value="1"/>
</dbReference>
<dbReference type="GO" id="GO:0007015">
    <property type="term" value="P:actin filament organization"/>
    <property type="evidence" value="ECO:0007669"/>
    <property type="project" value="TreeGrafter"/>
</dbReference>
<dbReference type="Gene3D" id="1.10.418.10">
    <property type="entry name" value="Calponin-like domain"/>
    <property type="match status" value="1"/>
</dbReference>
<reference evidence="2 3" key="1">
    <citation type="journal article" date="2019" name="Gigascience">
        <title>Whole-genome sequence of the oriental lung fluke Paragonimus westermani.</title>
        <authorList>
            <person name="Oey H."/>
            <person name="Zakrzewski M."/>
            <person name="Narain K."/>
            <person name="Devi K.R."/>
            <person name="Agatsuma T."/>
            <person name="Nawaratna S."/>
            <person name="Gobert G.N."/>
            <person name="Jones M.K."/>
            <person name="Ragan M.A."/>
            <person name="McManus D.P."/>
            <person name="Krause L."/>
        </authorList>
    </citation>
    <scope>NUCLEOTIDE SEQUENCE [LARGE SCALE GENOMIC DNA]</scope>
    <source>
        <strain evidence="2 3">IND2009</strain>
    </source>
</reference>
<sequence>MASELRADKAGFAREMQQKLTEKFDGAEAAKTLRWFHVLRAPNNLPERFTKAVEKIPRDIQNVDMEAYAGYLRDGLALGYLMACLDSSIASRLESVKTWQISDKAPFETSRQRDRIGLFLRFASELGVASTFQFQTDQLFESTNLSQVVVCLSQVGVEAQAKPGFSGPTDFWMQKHRENKREFSEEQLRAGEGIIGLQMGTTAGANASGVTFGGRRHITDTF</sequence>
<dbReference type="GO" id="GO:0051015">
    <property type="term" value="F:actin filament binding"/>
    <property type="evidence" value="ECO:0007669"/>
    <property type="project" value="TreeGrafter"/>
</dbReference>
<keyword evidence="3" id="KW-1185">Reference proteome</keyword>
<gene>
    <name evidence="2" type="ORF">DEA37_0014714</name>
</gene>
<dbReference type="CDD" id="cd00014">
    <property type="entry name" value="CH_SF"/>
    <property type="match status" value="1"/>
</dbReference>
<dbReference type="PROSITE" id="PS51122">
    <property type="entry name" value="CALPONIN_2"/>
    <property type="match status" value="1"/>
</dbReference>
<dbReference type="Pfam" id="PF00402">
    <property type="entry name" value="Calponin"/>
    <property type="match status" value="1"/>
</dbReference>
<comment type="similarity">
    <text evidence="1">Belongs to the calponin family.</text>
</comment>
<dbReference type="PANTHER" id="PTHR47385:SF14">
    <property type="entry name" value="TRANSGELIN"/>
    <property type="match status" value="1"/>
</dbReference>
<evidence type="ECO:0000313" key="3">
    <source>
        <dbReference type="Proteomes" id="UP000324629"/>
    </source>
</evidence>
<organism evidence="2 3">
    <name type="scientific">Paragonimus westermani</name>
    <dbReference type="NCBI Taxonomy" id="34504"/>
    <lineage>
        <taxon>Eukaryota</taxon>
        <taxon>Metazoa</taxon>
        <taxon>Spiralia</taxon>
        <taxon>Lophotrochozoa</taxon>
        <taxon>Platyhelminthes</taxon>
        <taxon>Trematoda</taxon>
        <taxon>Digenea</taxon>
        <taxon>Plagiorchiida</taxon>
        <taxon>Troglotremata</taxon>
        <taxon>Troglotrematidae</taxon>
        <taxon>Paragonimus</taxon>
    </lineage>
</organism>